<reference evidence="4 5" key="1">
    <citation type="journal article" date="2014" name="Genome Announc.">
        <title>Draft Genome Sequence of Streptomyces fradiae ATCC 19609, a Strain Highly Sensitive to Antibiotics.</title>
        <authorList>
            <person name="Bekker O.B."/>
            <person name="Klimina K.M."/>
            <person name="Vatlin A.A."/>
            <person name="Zakharevich N.V."/>
            <person name="Kasianov A.S."/>
            <person name="Danilenko V.N."/>
        </authorList>
    </citation>
    <scope>NUCLEOTIDE SEQUENCE [LARGE SCALE GENOMIC DNA]</scope>
    <source>
        <strain evidence="4 5">ATCC 19609</strain>
    </source>
</reference>
<dbReference type="AlphaFoldDB" id="A0A3M8EYK1"/>
<dbReference type="PANTHER" id="PTHR35526">
    <property type="entry name" value="ANTI-SIGMA-F FACTOR RSBW-RELATED"/>
    <property type="match status" value="1"/>
</dbReference>
<dbReference type="PANTHER" id="PTHR35526:SF3">
    <property type="entry name" value="ANTI-SIGMA-F FACTOR RSBW"/>
    <property type="match status" value="1"/>
</dbReference>
<evidence type="ECO:0000313" key="4">
    <source>
        <dbReference type="EMBL" id="RKM92267.1"/>
    </source>
</evidence>
<accession>A0A3M8EYK1</accession>
<dbReference type="InterPro" id="IPR050267">
    <property type="entry name" value="Anti-sigma-factor_SerPK"/>
</dbReference>
<organism evidence="4 5">
    <name type="scientific">Streptomyces xinghaiensis</name>
    <dbReference type="NCBI Taxonomy" id="1038928"/>
    <lineage>
        <taxon>Bacteria</taxon>
        <taxon>Bacillati</taxon>
        <taxon>Actinomycetota</taxon>
        <taxon>Actinomycetes</taxon>
        <taxon>Kitasatosporales</taxon>
        <taxon>Streptomycetaceae</taxon>
        <taxon>Streptomyces</taxon>
    </lineage>
</organism>
<feature type="compositionally biased region" description="Low complexity" evidence="2">
    <location>
        <begin position="145"/>
        <end position="171"/>
    </location>
</feature>
<feature type="compositionally biased region" description="Low complexity" evidence="2">
    <location>
        <begin position="178"/>
        <end position="191"/>
    </location>
</feature>
<dbReference type="OrthoDB" id="3852548at2"/>
<dbReference type="RefSeq" id="WP_078649754.1">
    <property type="nucleotide sequence ID" value="NZ_CP134822.1"/>
</dbReference>
<sequence>MISKPRGHCTVELQALPSRIGQVRRIVSAHLRYWRLDPLIDAAALGVTELLSNVHRHAQPDKNCTVELLLQPDRLTVSVHDSDPRVPRVHAAGASATYGRGLSMIASVSESWGVRERDGGRGKAVWFSLHAPVTAGPGAPPPAAGPARAAQPSAGAGPAAAPLSGAGAGAPLRHTPVAPREPAAAGARAPG</sequence>
<evidence type="ECO:0000259" key="3">
    <source>
        <dbReference type="Pfam" id="PF13581"/>
    </source>
</evidence>
<keyword evidence="4" id="KW-0547">Nucleotide-binding</keyword>
<dbReference type="Pfam" id="PF13581">
    <property type="entry name" value="HATPase_c_2"/>
    <property type="match status" value="1"/>
</dbReference>
<evidence type="ECO:0000256" key="1">
    <source>
        <dbReference type="ARBA" id="ARBA00022527"/>
    </source>
</evidence>
<feature type="region of interest" description="Disordered" evidence="2">
    <location>
        <begin position="137"/>
        <end position="191"/>
    </location>
</feature>
<keyword evidence="5" id="KW-1185">Reference proteome</keyword>
<keyword evidence="1" id="KW-0418">Kinase</keyword>
<dbReference type="Gene3D" id="3.30.565.10">
    <property type="entry name" value="Histidine kinase-like ATPase, C-terminal domain"/>
    <property type="match status" value="1"/>
</dbReference>
<gene>
    <name evidence="4" type="ORF">SFRA_025635</name>
</gene>
<dbReference type="GO" id="GO:0004674">
    <property type="term" value="F:protein serine/threonine kinase activity"/>
    <property type="evidence" value="ECO:0007669"/>
    <property type="project" value="UniProtKB-KW"/>
</dbReference>
<dbReference type="EMBL" id="JNAD02000014">
    <property type="protein sequence ID" value="RKM92267.1"/>
    <property type="molecule type" value="Genomic_DNA"/>
</dbReference>
<name>A0A3M8EYK1_9ACTN</name>
<feature type="domain" description="Histidine kinase/HSP90-like ATPase" evidence="3">
    <location>
        <begin position="14"/>
        <end position="128"/>
    </location>
</feature>
<dbReference type="CDD" id="cd16936">
    <property type="entry name" value="HATPase_RsbW-like"/>
    <property type="match status" value="1"/>
</dbReference>
<evidence type="ECO:0000256" key="2">
    <source>
        <dbReference type="SAM" id="MobiDB-lite"/>
    </source>
</evidence>
<dbReference type="InterPro" id="IPR003594">
    <property type="entry name" value="HATPase_dom"/>
</dbReference>
<dbReference type="SUPFAM" id="SSF55874">
    <property type="entry name" value="ATPase domain of HSP90 chaperone/DNA topoisomerase II/histidine kinase"/>
    <property type="match status" value="1"/>
</dbReference>
<evidence type="ECO:0000313" key="5">
    <source>
        <dbReference type="Proteomes" id="UP000028058"/>
    </source>
</evidence>
<keyword evidence="4" id="KW-0067">ATP-binding</keyword>
<proteinExistence type="predicted"/>
<keyword evidence="1" id="KW-0808">Transferase</keyword>
<protein>
    <submittedName>
        <fullName evidence="4">ATP-binding protein</fullName>
    </submittedName>
</protein>
<keyword evidence="1" id="KW-0723">Serine/threonine-protein kinase</keyword>
<dbReference type="Proteomes" id="UP000028058">
    <property type="component" value="Unassembled WGS sequence"/>
</dbReference>
<dbReference type="GO" id="GO:0005524">
    <property type="term" value="F:ATP binding"/>
    <property type="evidence" value="ECO:0007669"/>
    <property type="project" value="UniProtKB-KW"/>
</dbReference>
<dbReference type="InterPro" id="IPR036890">
    <property type="entry name" value="HATPase_C_sf"/>
</dbReference>
<comment type="caution">
    <text evidence="4">The sequence shown here is derived from an EMBL/GenBank/DDBJ whole genome shotgun (WGS) entry which is preliminary data.</text>
</comment>